<evidence type="ECO:0000259" key="3">
    <source>
        <dbReference type="PROSITE" id="PS50234"/>
    </source>
</evidence>
<dbReference type="SUPFAM" id="SSF53300">
    <property type="entry name" value="vWA-like"/>
    <property type="match status" value="1"/>
</dbReference>
<gene>
    <name evidence="4" type="ORF">EC9_37950</name>
</gene>
<sequence>MSSSAEGSSDAPLLPPTRRTAPIDPIASWHSSRSGRRGWQWSSRWNLLIGGVFAATALTAVLTWATTSIGRAPQVCVMLASTDYHANLDLPPNAMGDRAIGRLSAWVTGGDVGLRRDIQLARPPLELSNRSAFDRISTDRDAAISLIYLSAHGIHTPQGPALLAADAQSSADAYPVKDLLDQIAKFPKNQKKVLLLDCVHFQSHESLGILLNDFARQIRDLDSVIQAIPNLVVVMSSDTNQQSWINPAAGITNWGDALVDALNGLAKDLDRDGWIDLLEVHRCAADRATAWSAKVCQQPQHPVLLPLGKEGENRTRNLGLFPDKTPAIDIPAFVSPTNNDRIDKWWSRYDQLVKQQLHPAAKSPATWRRFERTLLRYEHFERAGCSSAAGMLNEHLADLAKTLQKPTRFDSIACRAGVLSPEMVGFEVTSERQQNADQLAAVLSGMSLDDATDHWLSVAAAQPSAADVAFLRRTVIQRLSEQTVAAFRAEVSVDRKRLQSASALVAAVTDPLQPIPQLGRVLQFLARDLPSEPLGSSDATRIARFLELSTRCDRVASDSLWWSPELVPWVEAEIASSDQQRRFAGDLLVGEQESRQRAQRSLDAAEKGYARVDQIGRVVNSAQSIAHRGSQQLARLCELIASIDSDNSRDLRDVASLYQTVDQIDAILKKEVPANATQRTAMLSKLQALTQQYHDQFDTLGKRINAWQTNVLSQPAQSMPPMLAALDVVGSDAATRRSAWESLCRLSAGADATMNTPVAEDLSISLASIQSAAARRGHLALCGWSAEMFNTLVAGESESWAEVDHRLQVFATDSKWWDALAIAGYQIGIRETEALRLITTPIKRQTADEQEQLHRRLALLDRMAAVAPFDSRQFVTVQRKNLFANFLVWQTNRFVADGYWSLRAEGPAYFARVAELLAGDIASLSPRVTVPSSPLVNNPQSAVSIHLPSELIWTTQRQDQFTADVRTMKRGAEGFVAIWVEAEGCLKATQPTAGQRVCRPLIQSTRSTGAGKTAASDSLIVHLERVQGSKEPGAKVQVHGYFRGRQLTETLDATIASTPDVHVVQNPKPLGGRIAIRSATHADHTSAGAISLVLDCSGSMGAARGEAFGPNTKYAHAVTAIETLLDDLPSGIKLSVWTFGAAMGSAKTVTPAERSIQRIQAPVVWNPHDRSLRQNLIDAISYPHVEPWNESPLLAAMLAASNDLRDLQGVRSLVVVTDGADNRIANDAVANPLKLTPEQWIRKQFNGTGITVNVIGFRVDDAEKTATEKQLATVEQLLPAGRFVTADQASELAAAMAKMLTVEEPIAIRRAVAEPSADKGPLATVPISPEHAAASWTPQLDAGLYTASTDGSSSGSMIDLTDGDQLVLDRTASGTLHLWPTIDKQFHGSPQRQSGRWTIALSPQPISATGIAARRLMLWAPSSDGKLAIQRPRELWIEARHGEQKLPIRWQQNHDLSCDSYDITVQAAGAGKPQFQVWTSDHNANSVGTLVRNKDFWHLEDLAPASWQLSEGEVRLKSATIETHNVADRSGALRPQPCLVLRGSGPRRLAFRVRTSGLAFEGQDEQCFTELGQFTLRQWPVTSDDVQRTLQSIELILIDRVNSNAERAGGKVIFDDKPTPDSVTQHPSPDAARVAFSGVDR</sequence>
<dbReference type="PROSITE" id="PS00018">
    <property type="entry name" value="EF_HAND_1"/>
    <property type="match status" value="1"/>
</dbReference>
<evidence type="ECO:0000313" key="5">
    <source>
        <dbReference type="Proteomes" id="UP000319557"/>
    </source>
</evidence>
<dbReference type="PROSITE" id="PS50234">
    <property type="entry name" value="VWFA"/>
    <property type="match status" value="1"/>
</dbReference>
<evidence type="ECO:0000256" key="2">
    <source>
        <dbReference type="SAM" id="Phobius"/>
    </source>
</evidence>
<dbReference type="OrthoDB" id="219224at2"/>
<dbReference type="EMBL" id="CP036261">
    <property type="protein sequence ID" value="QDS89595.1"/>
    <property type="molecule type" value="Genomic_DNA"/>
</dbReference>
<feature type="transmembrane region" description="Helical" evidence="2">
    <location>
        <begin position="45"/>
        <end position="65"/>
    </location>
</feature>
<dbReference type="KEGG" id="ruv:EC9_37950"/>
<evidence type="ECO:0000256" key="1">
    <source>
        <dbReference type="SAM" id="MobiDB-lite"/>
    </source>
</evidence>
<protein>
    <recommendedName>
        <fullName evidence="3">VWFA domain-containing protein</fullName>
    </recommendedName>
</protein>
<dbReference type="Gene3D" id="3.40.50.410">
    <property type="entry name" value="von Willebrand factor, type A domain"/>
    <property type="match status" value="1"/>
</dbReference>
<dbReference type="RefSeq" id="WP_145347404.1">
    <property type="nucleotide sequence ID" value="NZ_CP036261.1"/>
</dbReference>
<organism evidence="4 5">
    <name type="scientific">Rosistilla ulvae</name>
    <dbReference type="NCBI Taxonomy" id="1930277"/>
    <lineage>
        <taxon>Bacteria</taxon>
        <taxon>Pseudomonadati</taxon>
        <taxon>Planctomycetota</taxon>
        <taxon>Planctomycetia</taxon>
        <taxon>Pirellulales</taxon>
        <taxon>Pirellulaceae</taxon>
        <taxon>Rosistilla</taxon>
    </lineage>
</organism>
<accession>A0A517M3Z1</accession>
<dbReference type="InterPro" id="IPR018247">
    <property type="entry name" value="EF_Hand_1_Ca_BS"/>
</dbReference>
<feature type="region of interest" description="Disordered" evidence="1">
    <location>
        <begin position="1611"/>
        <end position="1641"/>
    </location>
</feature>
<proteinExistence type="predicted"/>
<dbReference type="InterPro" id="IPR036465">
    <property type="entry name" value="vWFA_dom_sf"/>
</dbReference>
<feature type="region of interest" description="Disordered" evidence="1">
    <location>
        <begin position="1"/>
        <end position="36"/>
    </location>
</feature>
<reference evidence="4 5" key="1">
    <citation type="submission" date="2019-02" db="EMBL/GenBank/DDBJ databases">
        <title>Deep-cultivation of Planctomycetes and their phenomic and genomic characterization uncovers novel biology.</title>
        <authorList>
            <person name="Wiegand S."/>
            <person name="Jogler M."/>
            <person name="Boedeker C."/>
            <person name="Pinto D."/>
            <person name="Vollmers J."/>
            <person name="Rivas-Marin E."/>
            <person name="Kohn T."/>
            <person name="Peeters S.H."/>
            <person name="Heuer A."/>
            <person name="Rast P."/>
            <person name="Oberbeckmann S."/>
            <person name="Bunk B."/>
            <person name="Jeske O."/>
            <person name="Meyerdierks A."/>
            <person name="Storesund J.E."/>
            <person name="Kallscheuer N."/>
            <person name="Luecker S."/>
            <person name="Lage O.M."/>
            <person name="Pohl T."/>
            <person name="Merkel B.J."/>
            <person name="Hornburger P."/>
            <person name="Mueller R.-W."/>
            <person name="Bruemmer F."/>
            <person name="Labrenz M."/>
            <person name="Spormann A.M."/>
            <person name="Op den Camp H."/>
            <person name="Overmann J."/>
            <person name="Amann R."/>
            <person name="Jetten M.S.M."/>
            <person name="Mascher T."/>
            <person name="Medema M.H."/>
            <person name="Devos D.P."/>
            <person name="Kaster A.-K."/>
            <person name="Ovreas L."/>
            <person name="Rohde M."/>
            <person name="Galperin M.Y."/>
            <person name="Jogler C."/>
        </authorList>
    </citation>
    <scope>NUCLEOTIDE SEQUENCE [LARGE SCALE GENOMIC DNA]</scope>
    <source>
        <strain evidence="4 5">EC9</strain>
    </source>
</reference>
<name>A0A517M3Z1_9BACT</name>
<feature type="domain" description="VWFA" evidence="3">
    <location>
        <begin position="1089"/>
        <end position="1300"/>
    </location>
</feature>
<keyword evidence="2" id="KW-0472">Membrane</keyword>
<keyword evidence="5" id="KW-1185">Reference proteome</keyword>
<keyword evidence="2" id="KW-1133">Transmembrane helix</keyword>
<evidence type="ECO:0000313" key="4">
    <source>
        <dbReference type="EMBL" id="QDS89595.1"/>
    </source>
</evidence>
<keyword evidence="2" id="KW-0812">Transmembrane</keyword>
<dbReference type="Proteomes" id="UP000319557">
    <property type="component" value="Chromosome"/>
</dbReference>
<dbReference type="InterPro" id="IPR002035">
    <property type="entry name" value="VWF_A"/>
</dbReference>